<organism evidence="5 6">
    <name type="scientific">Pleodorina starrii</name>
    <dbReference type="NCBI Taxonomy" id="330485"/>
    <lineage>
        <taxon>Eukaryota</taxon>
        <taxon>Viridiplantae</taxon>
        <taxon>Chlorophyta</taxon>
        <taxon>core chlorophytes</taxon>
        <taxon>Chlorophyceae</taxon>
        <taxon>CS clade</taxon>
        <taxon>Chlamydomonadales</taxon>
        <taxon>Volvocaceae</taxon>
        <taxon>Pleodorina</taxon>
    </lineage>
</organism>
<evidence type="ECO:0000256" key="4">
    <source>
        <dbReference type="SAM" id="Phobius"/>
    </source>
</evidence>
<reference evidence="5 6" key="1">
    <citation type="journal article" date="2023" name="Commun. Biol.">
        <title>Reorganization of the ancestral sex-determining regions during the evolution of trioecy in Pleodorina starrii.</title>
        <authorList>
            <person name="Takahashi K."/>
            <person name="Suzuki S."/>
            <person name="Kawai-Toyooka H."/>
            <person name="Yamamoto K."/>
            <person name="Hamaji T."/>
            <person name="Ootsuki R."/>
            <person name="Yamaguchi H."/>
            <person name="Kawachi M."/>
            <person name="Higashiyama T."/>
            <person name="Nozaki H."/>
        </authorList>
    </citation>
    <scope>NUCLEOTIDE SEQUENCE [LARGE SCALE GENOMIC DNA]</scope>
    <source>
        <strain evidence="5 6">NIES-4479</strain>
    </source>
</reference>
<keyword evidence="4" id="KW-1133">Transmembrane helix</keyword>
<dbReference type="GO" id="GO:0004497">
    <property type="term" value="F:monooxygenase activity"/>
    <property type="evidence" value="ECO:0007669"/>
    <property type="project" value="UniProtKB-KW"/>
</dbReference>
<keyword evidence="1 2" id="KW-0349">Heme</keyword>
<comment type="cofactor">
    <cofactor evidence="1">
        <name>heme</name>
        <dbReference type="ChEBI" id="CHEBI:30413"/>
    </cofactor>
</comment>
<keyword evidence="2" id="KW-0560">Oxidoreductase</keyword>
<dbReference type="Gene3D" id="1.10.630.10">
    <property type="entry name" value="Cytochrome P450"/>
    <property type="match status" value="1"/>
</dbReference>
<keyword evidence="4" id="KW-0812">Transmembrane</keyword>
<keyword evidence="4" id="KW-0472">Membrane</keyword>
<evidence type="ECO:0000313" key="6">
    <source>
        <dbReference type="Proteomes" id="UP001165080"/>
    </source>
</evidence>
<evidence type="ECO:0008006" key="7">
    <source>
        <dbReference type="Google" id="ProtNLM"/>
    </source>
</evidence>
<name>A0A9W6F1M5_9CHLO</name>
<keyword evidence="6" id="KW-1185">Reference proteome</keyword>
<keyword evidence="1 2" id="KW-0408">Iron</keyword>
<protein>
    <recommendedName>
        <fullName evidence="7">Cytochrome P450</fullName>
    </recommendedName>
</protein>
<dbReference type="GO" id="GO:0020037">
    <property type="term" value="F:heme binding"/>
    <property type="evidence" value="ECO:0007669"/>
    <property type="project" value="InterPro"/>
</dbReference>
<dbReference type="GO" id="GO:0005506">
    <property type="term" value="F:iron ion binding"/>
    <property type="evidence" value="ECO:0007669"/>
    <property type="project" value="InterPro"/>
</dbReference>
<evidence type="ECO:0000256" key="2">
    <source>
        <dbReference type="RuleBase" id="RU000461"/>
    </source>
</evidence>
<dbReference type="PRINTS" id="PR00385">
    <property type="entry name" value="P450"/>
</dbReference>
<evidence type="ECO:0000256" key="1">
    <source>
        <dbReference type="PIRSR" id="PIRSR602401-1"/>
    </source>
</evidence>
<dbReference type="EMBL" id="BRXU01000007">
    <property type="protein sequence ID" value="GLC53338.1"/>
    <property type="molecule type" value="Genomic_DNA"/>
</dbReference>
<comment type="caution">
    <text evidence="5">The sequence shown here is derived from an EMBL/GenBank/DDBJ whole genome shotgun (WGS) entry which is preliminary data.</text>
</comment>
<dbReference type="InterPro" id="IPR001128">
    <property type="entry name" value="Cyt_P450"/>
</dbReference>
<dbReference type="PANTHER" id="PTHR24301">
    <property type="entry name" value="THROMBOXANE-A SYNTHASE"/>
    <property type="match status" value="1"/>
</dbReference>
<dbReference type="GO" id="GO:0016705">
    <property type="term" value="F:oxidoreductase activity, acting on paired donors, with incorporation or reduction of molecular oxygen"/>
    <property type="evidence" value="ECO:0007669"/>
    <property type="project" value="InterPro"/>
</dbReference>
<dbReference type="Pfam" id="PF00067">
    <property type="entry name" value="p450"/>
    <property type="match status" value="2"/>
</dbReference>
<proteinExistence type="inferred from homology"/>
<accession>A0A9W6F1M5</accession>
<feature type="transmembrane region" description="Helical" evidence="4">
    <location>
        <begin position="32"/>
        <end position="50"/>
    </location>
</feature>
<sequence>MLAVASVPLPKWLAVALSSDSVVAASHCWATLLGYGLLVALLVELLVILFEPFQRWKLRHLPGPPAYPLVGCVPDIMRLGSHEFFRACYEKYGPVYKVALGRAWAVVVGDAELMRQVGVKLRNHIVIDPNLLRGSLRKIELSGLFMAKDDYWRLVRSAWQPAFSAASLSGYLPRMVACAVQLTDRLETRAREAEVEGGSGKAGGRVDIWRELGSMTLQVVGSTAYGVDFLAMGEPTAAAEGHVKQAAAAGEENSSTAAADSNSSSSSAYSRELVQACADVFRFSNAYHGSRYAQITMLLPELRPLLSWLAHAVPDEPFRRLLAARTKLRSTARSLIADWEDKQRLRAADATAAAPAAPPPLSPPPATEAADADADTAGATATPGSLGATAVEPGSFLGLILAARDKTTGQALDDDEVAAQAQLFILAGYETTANALTFAVYFVARYPEVERRLLAEIDEVLGPDRAPTEADLPRLPYTEAVVYEALRLLPPAYATTRELATSAIEVGGHQVPRGTPLILGIYGSHHDPGVWPRAEEFIPERFMPTSPLYPEVCSRVPNANAPFGYGSRMCIGWKFAVQEGKVALARLYQRLRFELEPGQVPLATAAALTLAPRDGLWVRPVARHHHLLRGQQGHQVQRLQS</sequence>
<dbReference type="PRINTS" id="PR00463">
    <property type="entry name" value="EP450I"/>
</dbReference>
<gene>
    <name evidence="5" type="primary">PLESTBF000366</name>
    <name evidence="5" type="ORF">PLESTB_000733600</name>
</gene>
<feature type="compositionally biased region" description="Low complexity" evidence="3">
    <location>
        <begin position="254"/>
        <end position="264"/>
    </location>
</feature>
<evidence type="ECO:0000256" key="3">
    <source>
        <dbReference type="SAM" id="MobiDB-lite"/>
    </source>
</evidence>
<dbReference type="PANTHER" id="PTHR24301:SF2">
    <property type="entry name" value="THROMBOXANE-A SYNTHASE"/>
    <property type="match status" value="1"/>
</dbReference>
<dbReference type="InterPro" id="IPR002401">
    <property type="entry name" value="Cyt_P450_E_grp-I"/>
</dbReference>
<dbReference type="AlphaFoldDB" id="A0A9W6F1M5"/>
<feature type="region of interest" description="Disordered" evidence="3">
    <location>
        <begin position="347"/>
        <end position="387"/>
    </location>
</feature>
<evidence type="ECO:0000313" key="5">
    <source>
        <dbReference type="EMBL" id="GLC53338.1"/>
    </source>
</evidence>
<dbReference type="InterPro" id="IPR017972">
    <property type="entry name" value="Cyt_P450_CS"/>
</dbReference>
<feature type="compositionally biased region" description="Pro residues" evidence="3">
    <location>
        <begin position="356"/>
        <end position="366"/>
    </location>
</feature>
<dbReference type="InterPro" id="IPR036396">
    <property type="entry name" value="Cyt_P450_sf"/>
</dbReference>
<comment type="similarity">
    <text evidence="2">Belongs to the cytochrome P450 family.</text>
</comment>
<dbReference type="PROSITE" id="PS00086">
    <property type="entry name" value="CYTOCHROME_P450"/>
    <property type="match status" value="1"/>
</dbReference>
<keyword evidence="1 2" id="KW-0479">Metal-binding</keyword>
<dbReference type="SUPFAM" id="SSF48264">
    <property type="entry name" value="Cytochrome P450"/>
    <property type="match status" value="1"/>
</dbReference>
<keyword evidence="2" id="KW-0503">Monooxygenase</keyword>
<dbReference type="Proteomes" id="UP001165080">
    <property type="component" value="Unassembled WGS sequence"/>
</dbReference>
<feature type="region of interest" description="Disordered" evidence="3">
    <location>
        <begin position="242"/>
        <end position="264"/>
    </location>
</feature>
<feature type="binding site" description="axial binding residue" evidence="1">
    <location>
        <position position="570"/>
    </location>
    <ligand>
        <name>heme</name>
        <dbReference type="ChEBI" id="CHEBI:30413"/>
    </ligand>
    <ligandPart>
        <name>Fe</name>
        <dbReference type="ChEBI" id="CHEBI:18248"/>
    </ligandPart>
</feature>